<evidence type="ECO:0000256" key="1">
    <source>
        <dbReference type="SAM" id="Phobius"/>
    </source>
</evidence>
<dbReference type="AlphaFoldDB" id="A0A4P1RDX6"/>
<protein>
    <submittedName>
        <fullName evidence="3">Uncharacterized protein</fullName>
    </submittedName>
</protein>
<evidence type="ECO:0000313" key="3">
    <source>
        <dbReference type="EMBL" id="OIW08654.1"/>
    </source>
</evidence>
<keyword evidence="1" id="KW-1133">Transmembrane helix</keyword>
<accession>A0A4P1RDX6</accession>
<keyword evidence="4" id="KW-1185">Reference proteome</keyword>
<dbReference type="Proteomes" id="UP000188354">
    <property type="component" value="Chromosome LG07"/>
</dbReference>
<reference evidence="3 4" key="1">
    <citation type="journal article" date="2017" name="Plant Biotechnol. J.">
        <title>A comprehensive draft genome sequence for lupin (Lupinus angustifolius), an emerging health food: insights into plant-microbe interactions and legume evolution.</title>
        <authorList>
            <person name="Hane J.K."/>
            <person name="Ming Y."/>
            <person name="Kamphuis L.G."/>
            <person name="Nelson M.N."/>
            <person name="Garg G."/>
            <person name="Atkins C.A."/>
            <person name="Bayer P.E."/>
            <person name="Bravo A."/>
            <person name="Bringans S."/>
            <person name="Cannon S."/>
            <person name="Edwards D."/>
            <person name="Foley R."/>
            <person name="Gao L.L."/>
            <person name="Harrison M.J."/>
            <person name="Huang W."/>
            <person name="Hurgobin B."/>
            <person name="Li S."/>
            <person name="Liu C.W."/>
            <person name="McGrath A."/>
            <person name="Morahan G."/>
            <person name="Murray J."/>
            <person name="Weller J."/>
            <person name="Jian J."/>
            <person name="Singh K.B."/>
        </authorList>
    </citation>
    <scope>NUCLEOTIDE SEQUENCE [LARGE SCALE GENOMIC DNA]</scope>
    <source>
        <strain evidence="4">cv. Tanjil</strain>
        <tissue evidence="3">Whole plant</tissue>
    </source>
</reference>
<dbReference type="EMBL" id="CM007367">
    <property type="protein sequence ID" value="OIW08654.1"/>
    <property type="molecule type" value="Genomic_DNA"/>
</dbReference>
<evidence type="ECO:0000256" key="2">
    <source>
        <dbReference type="SAM" id="SignalP"/>
    </source>
</evidence>
<sequence length="72" mass="7598">MAHNISKSTTMILLMVLVVGLMFAAEVIAQDVTAPAPAPAPEKDTGAGSLVTYSGVFVCFSLFLSFLSLLRH</sequence>
<evidence type="ECO:0000313" key="4">
    <source>
        <dbReference type="Proteomes" id="UP000188354"/>
    </source>
</evidence>
<dbReference type="Gramene" id="OIW08654">
    <property type="protein sequence ID" value="OIW08654"/>
    <property type="gene ID" value="TanjilG_03330"/>
</dbReference>
<keyword evidence="2" id="KW-0732">Signal</keyword>
<keyword evidence="1" id="KW-0812">Transmembrane</keyword>
<gene>
    <name evidence="3" type="ORF">TanjilG_03330</name>
</gene>
<organism evidence="3 4">
    <name type="scientific">Lupinus angustifolius</name>
    <name type="common">Narrow-leaved blue lupine</name>
    <dbReference type="NCBI Taxonomy" id="3871"/>
    <lineage>
        <taxon>Eukaryota</taxon>
        <taxon>Viridiplantae</taxon>
        <taxon>Streptophyta</taxon>
        <taxon>Embryophyta</taxon>
        <taxon>Tracheophyta</taxon>
        <taxon>Spermatophyta</taxon>
        <taxon>Magnoliopsida</taxon>
        <taxon>eudicotyledons</taxon>
        <taxon>Gunneridae</taxon>
        <taxon>Pentapetalae</taxon>
        <taxon>rosids</taxon>
        <taxon>fabids</taxon>
        <taxon>Fabales</taxon>
        <taxon>Fabaceae</taxon>
        <taxon>Papilionoideae</taxon>
        <taxon>50 kb inversion clade</taxon>
        <taxon>genistoids sensu lato</taxon>
        <taxon>core genistoids</taxon>
        <taxon>Genisteae</taxon>
        <taxon>Lupinus</taxon>
    </lineage>
</organism>
<dbReference type="PANTHER" id="PTHR33659">
    <property type="entry name" value="PROTEIN, PUTATIVE-RELATED-RELATED"/>
    <property type="match status" value="1"/>
</dbReference>
<name>A0A4P1RDX6_LUPAN</name>
<keyword evidence="1" id="KW-0472">Membrane</keyword>
<feature type="chain" id="PRO_5020030780" evidence="2">
    <location>
        <begin position="30"/>
        <end position="72"/>
    </location>
</feature>
<feature type="transmembrane region" description="Helical" evidence="1">
    <location>
        <begin position="53"/>
        <end position="70"/>
    </location>
</feature>
<feature type="signal peptide" evidence="2">
    <location>
        <begin position="1"/>
        <end position="29"/>
    </location>
</feature>
<dbReference type="PANTHER" id="PTHR33659:SF10">
    <property type="match status" value="1"/>
</dbReference>
<proteinExistence type="predicted"/>